<dbReference type="FunFam" id="1.10.510.10:FF:000084">
    <property type="entry name" value="Wall-associated receptor kinase 2"/>
    <property type="match status" value="1"/>
</dbReference>
<keyword evidence="8" id="KW-0418">Kinase</keyword>
<reference evidence="19 20" key="1">
    <citation type="submission" date="2024-02" db="EMBL/GenBank/DDBJ databases">
        <title>High-quality chromosome-scale genome assembly of Pensacola bahiagrass (Paspalum notatum Flugge var. saurae).</title>
        <authorList>
            <person name="Vega J.M."/>
            <person name="Podio M."/>
            <person name="Orjuela J."/>
            <person name="Siena L.A."/>
            <person name="Pessino S.C."/>
            <person name="Combes M.C."/>
            <person name="Mariac C."/>
            <person name="Albertini E."/>
            <person name="Pupilli F."/>
            <person name="Ortiz J.P.A."/>
            <person name="Leblanc O."/>
        </authorList>
    </citation>
    <scope>NUCLEOTIDE SEQUENCE [LARGE SCALE GENOMIC DNA]</scope>
    <source>
        <strain evidence="19">R1</strain>
        <tissue evidence="19">Leaf</tissue>
    </source>
</reference>
<keyword evidence="2" id="KW-0723">Serine/threonine-protein kinase</keyword>
<keyword evidence="10 16" id="KW-1133">Transmembrane helix</keyword>
<evidence type="ECO:0000256" key="9">
    <source>
        <dbReference type="ARBA" id="ARBA00022840"/>
    </source>
</evidence>
<dbReference type="PROSITE" id="PS00107">
    <property type="entry name" value="PROTEIN_KINASE_ATP"/>
    <property type="match status" value="1"/>
</dbReference>
<evidence type="ECO:0000256" key="8">
    <source>
        <dbReference type="ARBA" id="ARBA00022777"/>
    </source>
</evidence>
<keyword evidence="4" id="KW-0808">Transferase</keyword>
<evidence type="ECO:0000256" key="1">
    <source>
        <dbReference type="ARBA" id="ARBA00004479"/>
    </source>
</evidence>
<dbReference type="Proteomes" id="UP001341281">
    <property type="component" value="Chromosome 06"/>
</dbReference>
<comment type="subcellular location">
    <subcellularLocation>
        <location evidence="1">Membrane</location>
        <topology evidence="1">Single-pass type I membrane protein</topology>
    </subcellularLocation>
</comment>
<dbReference type="CDD" id="cd00054">
    <property type="entry name" value="EGF_CA"/>
    <property type="match status" value="1"/>
</dbReference>
<evidence type="ECO:0000256" key="5">
    <source>
        <dbReference type="ARBA" id="ARBA00022692"/>
    </source>
</evidence>
<feature type="region of interest" description="Disordered" evidence="15">
    <location>
        <begin position="995"/>
        <end position="1025"/>
    </location>
</feature>
<sequence length="1089" mass="117412">MVLLPGLESGSKKLLLLVVAATLSLKHSAAAYWNSSSTLGCQYRCGDTDIPYPFGIGPGCSLDGGFLVACDEEEQVAYLGGNKTLKVLEISVPNGEVRVQNRISSTCHNYTDNPNTELYQPLFRIYNPYFVVSNTKNRITAIGCATTAIFFGRNGNHLSGCASFCDEHGIDNSTQCTNMGCCQASIPSNLNYLDTLFAAVNHINYSHVWEYSPCSYAFVAEQNWFNFSASDAQSTNFRDLYGDTGVPLVLDWAIDTETCDEVTKNMSKSYRYACISMNSECIDTPNGLGYRCICSQGYQGNPYIVDGCIDINECTDPDLCHGRCRNTMGSYDCSCRPGTQSIDPKSTPCTPIPGSNQQIEVKFVIGTFICAIFAIVCIFILIMKEFQKRKLVKEKERLFKENGGPINLDKATNNFDRSRELGTGGHGTVYKGCLSDGKVVAVKRSKITNMDQAKEFIQEIIILSQINHRNVVRLLGCCLEVEVPILVYEFIPNGTLFDLIHSGNRPYVPLEVRLRIAQESAEALAYLHLSTLHTIIHGDVKSLNILLDENYKAKVSDFGASRILPNDSAQCVTMLEGTMGYMDPEYMKNGKLTEKSDVYSFGVVLLELITGKMAIYSEGHEQGERISLASSFMLAMKENRVGDILDTSIMCVGTEELFQEVAQLGIWCLSDRWEDRPSMVQVANKLKAIRSGWRELLLVLKNNETELVIQRPAVASTDPLHRMYRTASMCPPTCRPAAVPAARCPANTPLGPCFACCIAAGTPSRPNLLSPPAAGNNAEVEGSSPRCLALLAKPATAGQHGDGSRPLGLPAALSPNRQPSLAVAEMTPIWDCDCLVLGDLSSLKPHLISMAGGAAAAWRQSDDRALTLRQSDGEAQAIGEATTWTTLSPDRCRPSPGQPLLLDAGRSGWRVTSGSTRHGRRPSRRRQQPPLPPSSRLAAARADRRKPARMRGWRRRGHGRGTLLLPPLLALNAAAGHGGNGALGARSAAGMCRSSGLEARSGHPSAHGRGVERSGGGASSAAATPCVRGRAAGVSARFCCGPRQRGRSREVVSRRGGRAPAAPAGGGHRASSSTSGGGSVVARSGSSGS</sequence>
<dbReference type="GO" id="GO:0005524">
    <property type="term" value="F:ATP binding"/>
    <property type="evidence" value="ECO:0007669"/>
    <property type="project" value="UniProtKB-UniRule"/>
</dbReference>
<evidence type="ECO:0000256" key="14">
    <source>
        <dbReference type="PROSITE-ProRule" id="PRU10141"/>
    </source>
</evidence>
<evidence type="ECO:0000313" key="19">
    <source>
        <dbReference type="EMBL" id="WVZ82650.1"/>
    </source>
</evidence>
<dbReference type="PANTHER" id="PTHR27005">
    <property type="entry name" value="WALL-ASSOCIATED RECEPTOR KINASE-LIKE 21"/>
    <property type="match status" value="1"/>
</dbReference>
<feature type="binding site" evidence="14">
    <location>
        <position position="443"/>
    </location>
    <ligand>
        <name>ATP</name>
        <dbReference type="ChEBI" id="CHEBI:30616"/>
    </ligand>
</feature>
<evidence type="ECO:0000256" key="16">
    <source>
        <dbReference type="SAM" id="Phobius"/>
    </source>
</evidence>
<feature type="region of interest" description="Disordered" evidence="15">
    <location>
        <begin position="886"/>
        <end position="961"/>
    </location>
</feature>
<dbReference type="SMART" id="SM00179">
    <property type="entry name" value="EGF_CA"/>
    <property type="match status" value="2"/>
</dbReference>
<dbReference type="CDD" id="cd14066">
    <property type="entry name" value="STKc_IRAK"/>
    <property type="match status" value="1"/>
</dbReference>
<dbReference type="PROSITE" id="PS00108">
    <property type="entry name" value="PROTEIN_KINASE_ST"/>
    <property type="match status" value="1"/>
</dbReference>
<proteinExistence type="predicted"/>
<dbReference type="SUPFAM" id="SSF57196">
    <property type="entry name" value="EGF/Laminin"/>
    <property type="match status" value="1"/>
</dbReference>
<evidence type="ECO:0000256" key="2">
    <source>
        <dbReference type="ARBA" id="ARBA00022527"/>
    </source>
</evidence>
<gene>
    <name evidence="19" type="ORF">U9M48_029894</name>
</gene>
<evidence type="ECO:0000256" key="10">
    <source>
        <dbReference type="ARBA" id="ARBA00022989"/>
    </source>
</evidence>
<dbReference type="GO" id="GO:0005509">
    <property type="term" value="F:calcium ion binding"/>
    <property type="evidence" value="ECO:0007669"/>
    <property type="project" value="InterPro"/>
</dbReference>
<dbReference type="PROSITE" id="PS50011">
    <property type="entry name" value="PROTEIN_KINASE_DOM"/>
    <property type="match status" value="1"/>
</dbReference>
<dbReference type="Gene3D" id="2.10.25.10">
    <property type="entry name" value="Laminin"/>
    <property type="match status" value="1"/>
</dbReference>
<feature type="region of interest" description="Disordered" evidence="15">
    <location>
        <begin position="1040"/>
        <end position="1089"/>
    </location>
</feature>
<organism evidence="19 20">
    <name type="scientific">Paspalum notatum var. saurae</name>
    <dbReference type="NCBI Taxonomy" id="547442"/>
    <lineage>
        <taxon>Eukaryota</taxon>
        <taxon>Viridiplantae</taxon>
        <taxon>Streptophyta</taxon>
        <taxon>Embryophyta</taxon>
        <taxon>Tracheophyta</taxon>
        <taxon>Spermatophyta</taxon>
        <taxon>Magnoliopsida</taxon>
        <taxon>Liliopsida</taxon>
        <taxon>Poales</taxon>
        <taxon>Poaceae</taxon>
        <taxon>PACMAD clade</taxon>
        <taxon>Panicoideae</taxon>
        <taxon>Andropogonodae</taxon>
        <taxon>Paspaleae</taxon>
        <taxon>Paspalinae</taxon>
        <taxon>Paspalum</taxon>
    </lineage>
</organism>
<dbReference type="GO" id="GO:0004674">
    <property type="term" value="F:protein serine/threonine kinase activity"/>
    <property type="evidence" value="ECO:0007669"/>
    <property type="project" value="UniProtKB-KW"/>
</dbReference>
<dbReference type="Gene3D" id="1.10.510.10">
    <property type="entry name" value="Transferase(Phosphotransferase) domain 1"/>
    <property type="match status" value="1"/>
</dbReference>
<dbReference type="InterPro" id="IPR008271">
    <property type="entry name" value="Ser/Thr_kinase_AS"/>
</dbReference>
<dbReference type="EMBL" id="CP144750">
    <property type="protein sequence ID" value="WVZ82650.1"/>
    <property type="molecule type" value="Genomic_DNA"/>
</dbReference>
<evidence type="ECO:0000256" key="15">
    <source>
        <dbReference type="SAM" id="MobiDB-lite"/>
    </source>
</evidence>
<dbReference type="PROSITE" id="PS00010">
    <property type="entry name" value="ASX_HYDROXYL"/>
    <property type="match status" value="1"/>
</dbReference>
<evidence type="ECO:0000256" key="4">
    <source>
        <dbReference type="ARBA" id="ARBA00022679"/>
    </source>
</evidence>
<evidence type="ECO:0000256" key="12">
    <source>
        <dbReference type="ARBA" id="ARBA00023157"/>
    </source>
</evidence>
<dbReference type="InterPro" id="IPR017441">
    <property type="entry name" value="Protein_kinase_ATP_BS"/>
</dbReference>
<evidence type="ECO:0000259" key="18">
    <source>
        <dbReference type="PROSITE" id="PS50011"/>
    </source>
</evidence>
<keyword evidence="9 14" id="KW-0067">ATP-binding</keyword>
<keyword evidence="5 16" id="KW-0812">Transmembrane</keyword>
<dbReference type="SMART" id="SM00181">
    <property type="entry name" value="EGF"/>
    <property type="match status" value="2"/>
</dbReference>
<feature type="domain" description="Protein kinase" evidence="18">
    <location>
        <begin position="415"/>
        <end position="697"/>
    </location>
</feature>
<feature type="compositionally biased region" description="Basic residues" evidence="15">
    <location>
        <begin position="943"/>
        <end position="959"/>
    </location>
</feature>
<dbReference type="InterPro" id="IPR018097">
    <property type="entry name" value="EGF_Ca-bd_CS"/>
</dbReference>
<feature type="compositionally biased region" description="Low complexity" evidence="15">
    <location>
        <begin position="1058"/>
        <end position="1089"/>
    </location>
</feature>
<dbReference type="InterPro" id="IPR049883">
    <property type="entry name" value="NOTCH1_EGF-like"/>
</dbReference>
<feature type="transmembrane region" description="Helical" evidence="16">
    <location>
        <begin position="363"/>
        <end position="383"/>
    </location>
</feature>
<keyword evidence="12" id="KW-1015">Disulfide bond</keyword>
<dbReference type="InterPro" id="IPR000719">
    <property type="entry name" value="Prot_kinase_dom"/>
</dbReference>
<dbReference type="InterPro" id="IPR001881">
    <property type="entry name" value="EGF-like_Ca-bd_dom"/>
</dbReference>
<dbReference type="Gene3D" id="3.30.200.20">
    <property type="entry name" value="Phosphorylase Kinase, domain 1"/>
    <property type="match status" value="1"/>
</dbReference>
<dbReference type="Pfam" id="PF13947">
    <property type="entry name" value="GUB_WAK_bind"/>
    <property type="match status" value="1"/>
</dbReference>
<keyword evidence="11 16" id="KW-0472">Membrane</keyword>
<keyword evidence="20" id="KW-1185">Reference proteome</keyword>
<evidence type="ECO:0000256" key="13">
    <source>
        <dbReference type="ARBA" id="ARBA00023180"/>
    </source>
</evidence>
<evidence type="ECO:0000256" key="11">
    <source>
        <dbReference type="ARBA" id="ARBA00023136"/>
    </source>
</evidence>
<dbReference type="AlphaFoldDB" id="A0AAQ3TZC6"/>
<keyword evidence="3" id="KW-0245">EGF-like domain</keyword>
<dbReference type="InterPro" id="IPR045274">
    <property type="entry name" value="WAK-like"/>
</dbReference>
<evidence type="ECO:0000256" key="3">
    <source>
        <dbReference type="ARBA" id="ARBA00022536"/>
    </source>
</evidence>
<feature type="signal peptide" evidence="17">
    <location>
        <begin position="1"/>
        <end position="31"/>
    </location>
</feature>
<dbReference type="PANTHER" id="PTHR27005:SF503">
    <property type="entry name" value="OS06G0142500 PROTEIN"/>
    <property type="match status" value="1"/>
</dbReference>
<dbReference type="SUPFAM" id="SSF56112">
    <property type="entry name" value="Protein kinase-like (PK-like)"/>
    <property type="match status" value="1"/>
</dbReference>
<dbReference type="PROSITE" id="PS01187">
    <property type="entry name" value="EGF_CA"/>
    <property type="match status" value="1"/>
</dbReference>
<keyword evidence="7 14" id="KW-0547">Nucleotide-binding</keyword>
<feature type="chain" id="PRO_5042883716" description="Protein kinase domain-containing protein" evidence="17">
    <location>
        <begin position="32"/>
        <end position="1089"/>
    </location>
</feature>
<dbReference type="GO" id="GO:0005886">
    <property type="term" value="C:plasma membrane"/>
    <property type="evidence" value="ECO:0007669"/>
    <property type="project" value="TreeGrafter"/>
</dbReference>
<dbReference type="GO" id="GO:0030247">
    <property type="term" value="F:polysaccharide binding"/>
    <property type="evidence" value="ECO:0007669"/>
    <property type="project" value="InterPro"/>
</dbReference>
<evidence type="ECO:0000256" key="17">
    <source>
        <dbReference type="SAM" id="SignalP"/>
    </source>
</evidence>
<protein>
    <recommendedName>
        <fullName evidence="18">Protein kinase domain-containing protein</fullName>
    </recommendedName>
</protein>
<dbReference type="GO" id="GO:0007166">
    <property type="term" value="P:cell surface receptor signaling pathway"/>
    <property type="evidence" value="ECO:0007669"/>
    <property type="project" value="InterPro"/>
</dbReference>
<evidence type="ECO:0000256" key="6">
    <source>
        <dbReference type="ARBA" id="ARBA00022729"/>
    </source>
</evidence>
<evidence type="ECO:0000313" key="20">
    <source>
        <dbReference type="Proteomes" id="UP001341281"/>
    </source>
</evidence>
<dbReference type="FunFam" id="3.30.200.20:FF:000043">
    <property type="entry name" value="Wall-associated receptor kinase 2"/>
    <property type="match status" value="1"/>
</dbReference>
<dbReference type="InterPro" id="IPR025287">
    <property type="entry name" value="WAK_GUB"/>
</dbReference>
<dbReference type="InterPro" id="IPR000742">
    <property type="entry name" value="EGF"/>
</dbReference>
<dbReference type="InterPro" id="IPR011009">
    <property type="entry name" value="Kinase-like_dom_sf"/>
</dbReference>
<accession>A0AAQ3TZC6</accession>
<evidence type="ECO:0000256" key="7">
    <source>
        <dbReference type="ARBA" id="ARBA00022741"/>
    </source>
</evidence>
<dbReference type="Pfam" id="PF00069">
    <property type="entry name" value="Pkinase"/>
    <property type="match status" value="1"/>
</dbReference>
<dbReference type="InterPro" id="IPR000152">
    <property type="entry name" value="EGF-type_Asp/Asn_hydroxyl_site"/>
</dbReference>
<keyword evidence="13" id="KW-0325">Glycoprotein</keyword>
<dbReference type="Pfam" id="PF07645">
    <property type="entry name" value="EGF_CA"/>
    <property type="match status" value="1"/>
</dbReference>
<keyword evidence="6 17" id="KW-0732">Signal</keyword>
<feature type="compositionally biased region" description="Basic residues" evidence="15">
    <location>
        <begin position="917"/>
        <end position="927"/>
    </location>
</feature>
<name>A0AAQ3TZC6_PASNO</name>
<dbReference type="SMART" id="SM00220">
    <property type="entry name" value="S_TKc"/>
    <property type="match status" value="1"/>
</dbReference>